<keyword evidence="3" id="KW-1185">Reference proteome</keyword>
<proteinExistence type="predicted"/>
<organism evidence="2 3">
    <name type="scientific">Corynebacterium choanae</name>
    <dbReference type="NCBI Taxonomy" id="1862358"/>
    <lineage>
        <taxon>Bacteria</taxon>
        <taxon>Bacillati</taxon>
        <taxon>Actinomycetota</taxon>
        <taxon>Actinomycetes</taxon>
        <taxon>Mycobacteriales</taxon>
        <taxon>Corynebacteriaceae</taxon>
        <taxon>Corynebacterium</taxon>
    </lineage>
</organism>
<evidence type="ECO:0000313" key="3">
    <source>
        <dbReference type="Proteomes" id="UP000269019"/>
    </source>
</evidence>
<sequence>MFDNAVFAGSSTTSTASCQTPQCCKHSVYFLQVSANTTSAANTLSAVTSELAPAIQHICDNHLSYYATAYTGHLLAAVHANLARQPAQHRGNSIRRGCFVMFTQHSCCGIQIGARTRKHRTWCIVSGAHTTLGIATTVQVSCSENKPLVLTLPYSAGCTRLPQATSPSGCDLQPPHLLPRQAFPPQKLQ</sequence>
<accession>A0A3G6J8D0</accession>
<evidence type="ECO:0000256" key="1">
    <source>
        <dbReference type="SAM" id="MobiDB-lite"/>
    </source>
</evidence>
<gene>
    <name evidence="2" type="ORF">CCHOA_09315</name>
</gene>
<protein>
    <submittedName>
        <fullName evidence="2">Uncharacterized protein</fullName>
    </submittedName>
</protein>
<dbReference type="AlphaFoldDB" id="A0A3G6J8D0"/>
<dbReference type="Proteomes" id="UP000269019">
    <property type="component" value="Chromosome"/>
</dbReference>
<dbReference type="EMBL" id="CP033896">
    <property type="protein sequence ID" value="AZA14246.1"/>
    <property type="molecule type" value="Genomic_DNA"/>
</dbReference>
<evidence type="ECO:0000313" key="2">
    <source>
        <dbReference type="EMBL" id="AZA14246.1"/>
    </source>
</evidence>
<feature type="region of interest" description="Disordered" evidence="1">
    <location>
        <begin position="166"/>
        <end position="189"/>
    </location>
</feature>
<dbReference type="KEGG" id="ccho:CCHOA_09315"/>
<name>A0A3G6J8D0_9CORY</name>
<reference evidence="2 3" key="1">
    <citation type="submission" date="2018-11" db="EMBL/GenBank/DDBJ databases">
        <authorList>
            <person name="Kleinhagauer T."/>
            <person name="Glaeser S.P."/>
            <person name="Spergser J."/>
            <person name="Ruckert C."/>
            <person name="Kaempfer P."/>
            <person name="Busse H.-J."/>
        </authorList>
    </citation>
    <scope>NUCLEOTIDE SEQUENCE [LARGE SCALE GENOMIC DNA]</scope>
    <source>
        <strain evidence="2 3">200CH</strain>
    </source>
</reference>